<proteinExistence type="predicted"/>
<organism evidence="1 2">
    <name type="scientific">Ambrosiozyma monospora</name>
    <name type="common">Yeast</name>
    <name type="synonym">Endomycopsis monosporus</name>
    <dbReference type="NCBI Taxonomy" id="43982"/>
    <lineage>
        <taxon>Eukaryota</taxon>
        <taxon>Fungi</taxon>
        <taxon>Dikarya</taxon>
        <taxon>Ascomycota</taxon>
        <taxon>Saccharomycotina</taxon>
        <taxon>Pichiomycetes</taxon>
        <taxon>Pichiales</taxon>
        <taxon>Pichiaceae</taxon>
        <taxon>Ambrosiozyma</taxon>
    </lineage>
</organism>
<keyword evidence="2" id="KW-1185">Reference proteome</keyword>
<dbReference type="Proteomes" id="UP001165064">
    <property type="component" value="Unassembled WGS sequence"/>
</dbReference>
<accession>A0ACB5T5A8</accession>
<comment type="caution">
    <text evidence="1">The sequence shown here is derived from an EMBL/GenBank/DDBJ whole genome shotgun (WGS) entry which is preliminary data.</text>
</comment>
<evidence type="ECO:0000313" key="1">
    <source>
        <dbReference type="EMBL" id="GME81868.1"/>
    </source>
</evidence>
<protein>
    <submittedName>
        <fullName evidence="1">Unnamed protein product</fullName>
    </submittedName>
</protein>
<reference evidence="1" key="1">
    <citation type="submission" date="2023-04" db="EMBL/GenBank/DDBJ databases">
        <title>Ambrosiozyma monospora NBRC 10751.</title>
        <authorList>
            <person name="Ichikawa N."/>
            <person name="Sato H."/>
            <person name="Tonouchi N."/>
        </authorList>
    </citation>
    <scope>NUCLEOTIDE SEQUENCE</scope>
    <source>
        <strain evidence="1">NBRC 10751</strain>
    </source>
</reference>
<sequence>MDLNSFYETLGGADSWADDDFDVDQLVDTNISTGLTGIDATPVAGGSSESKWQREEYPIPENGPYTARFNNFPLEGIDENAMRSHFIDLLLISSDKLITDFYMPKDFNSGNFKGFGFITFQTRSLLEQALKHSSEDFGGRPLYISVAAPKKNDGFGGRSDRPPRQEFDWGSARNSGAAVPERSFPSRNGGSRDNSFRGDRFERPARRQEPDFDWGSARNTTATPERRPSASHSSSRENSFRGNRGERSERPPRRQEPEFDWGSARNTTTQVQVPETEKRTFSRGGARHFEDGERPLRQRKPEPEFDWSSARETTAHVEKRESRENSRRAFTPRRTSATGLNNNNNKVNNEPELDWGNLRGSALKKGSPSKAYTPPKRKQQPQHKDEKKEKPVDGLKKSSFQVLADDDEDEEESKPAAEKKTDATVDQVVKGTESLSVNEEDGWNTVGKK</sequence>
<gene>
    <name evidence="1" type="ORF">Amon02_000517900</name>
</gene>
<name>A0ACB5T5A8_AMBMO</name>
<dbReference type="EMBL" id="BSXS01003740">
    <property type="protein sequence ID" value="GME81868.1"/>
    <property type="molecule type" value="Genomic_DNA"/>
</dbReference>
<evidence type="ECO:0000313" key="2">
    <source>
        <dbReference type="Proteomes" id="UP001165064"/>
    </source>
</evidence>